<dbReference type="EMBL" id="FXTC01000001">
    <property type="protein sequence ID" value="SMO35478.1"/>
    <property type="molecule type" value="Genomic_DNA"/>
</dbReference>
<keyword evidence="2" id="KW-1185">Reference proteome</keyword>
<sequence>MISFEQLHHREEPLLLGNVWNIEIYGELEKASQKVTNGRNFSPLFI</sequence>
<reference evidence="1 2" key="1">
    <citation type="submission" date="2017-05" db="EMBL/GenBank/DDBJ databases">
        <authorList>
            <person name="Varghese N."/>
            <person name="Submissions S."/>
        </authorList>
    </citation>
    <scope>NUCLEOTIDE SEQUENCE [LARGE SCALE GENOMIC DNA]</scope>
    <source>
        <strain evidence="1 2">DSM 29371</strain>
    </source>
</reference>
<dbReference type="Proteomes" id="UP000316916">
    <property type="component" value="Unassembled WGS sequence"/>
</dbReference>
<dbReference type="AlphaFoldDB" id="A0A521AKZ4"/>
<evidence type="ECO:0000313" key="1">
    <source>
        <dbReference type="EMBL" id="SMO35478.1"/>
    </source>
</evidence>
<organism evidence="1 2">
    <name type="scientific">Chryseobacterium rhizoplanae</name>
    <dbReference type="NCBI Taxonomy" id="1609531"/>
    <lineage>
        <taxon>Bacteria</taxon>
        <taxon>Pseudomonadati</taxon>
        <taxon>Bacteroidota</taxon>
        <taxon>Flavobacteriia</taxon>
        <taxon>Flavobacteriales</taxon>
        <taxon>Weeksellaceae</taxon>
        <taxon>Chryseobacterium group</taxon>
        <taxon>Chryseobacterium</taxon>
    </lineage>
</organism>
<gene>
    <name evidence="1" type="ORF">SAMN06265171_101236</name>
</gene>
<accession>A0A521AKZ4</accession>
<proteinExistence type="predicted"/>
<evidence type="ECO:0000313" key="2">
    <source>
        <dbReference type="Proteomes" id="UP000316916"/>
    </source>
</evidence>
<name>A0A521AKZ4_9FLAO</name>
<protein>
    <submittedName>
        <fullName evidence="1">Uncharacterized protein</fullName>
    </submittedName>
</protein>